<proteinExistence type="predicted"/>
<dbReference type="OrthoDB" id="9985637at2759"/>
<feature type="compositionally biased region" description="Polar residues" evidence="1">
    <location>
        <begin position="53"/>
        <end position="68"/>
    </location>
</feature>
<dbReference type="PANTHER" id="PTHR10779">
    <property type="entry name" value="DYNEIN LIGHT CHAIN ROADBLOCK"/>
    <property type="match status" value="1"/>
</dbReference>
<dbReference type="AlphaFoldDB" id="A0A0D2DY65"/>
<evidence type="ECO:0000256" key="1">
    <source>
        <dbReference type="SAM" id="MobiDB-lite"/>
    </source>
</evidence>
<name>A0A0D2DY65_9EURO</name>
<gene>
    <name evidence="2" type="ORF">PV06_00232</name>
</gene>
<evidence type="ECO:0000313" key="3">
    <source>
        <dbReference type="Proteomes" id="UP000053342"/>
    </source>
</evidence>
<keyword evidence="3" id="KW-1185">Reference proteome</keyword>
<dbReference type="EMBL" id="KN847332">
    <property type="protein sequence ID" value="KIW47540.1"/>
    <property type="molecule type" value="Genomic_DNA"/>
</dbReference>
<dbReference type="Proteomes" id="UP000053342">
    <property type="component" value="Unassembled WGS sequence"/>
</dbReference>
<dbReference type="HOGENOM" id="CLU_1282965_0_0_1"/>
<feature type="compositionally biased region" description="Basic and acidic residues" evidence="1">
    <location>
        <begin position="70"/>
        <end position="85"/>
    </location>
</feature>
<dbReference type="SUPFAM" id="SSF103196">
    <property type="entry name" value="Roadblock/LC7 domain"/>
    <property type="match status" value="1"/>
</dbReference>
<reference evidence="2 3" key="1">
    <citation type="submission" date="2015-01" db="EMBL/GenBank/DDBJ databases">
        <title>The Genome Sequence of Exophiala oligosperma CBS72588.</title>
        <authorList>
            <consortium name="The Broad Institute Genomics Platform"/>
            <person name="Cuomo C."/>
            <person name="de Hoog S."/>
            <person name="Gorbushina A."/>
            <person name="Stielow B."/>
            <person name="Teixiera M."/>
            <person name="Abouelleil A."/>
            <person name="Chapman S.B."/>
            <person name="Priest M."/>
            <person name="Young S.K."/>
            <person name="Wortman J."/>
            <person name="Nusbaum C."/>
            <person name="Birren B."/>
        </authorList>
    </citation>
    <scope>NUCLEOTIDE SEQUENCE [LARGE SCALE GENOMIC DNA]</scope>
    <source>
        <strain evidence="2 3">CBS 72588</strain>
    </source>
</reference>
<accession>A0A0D2DY65</accession>
<evidence type="ECO:0008006" key="4">
    <source>
        <dbReference type="Google" id="ProtNLM"/>
    </source>
</evidence>
<organism evidence="2 3">
    <name type="scientific">Exophiala oligosperma</name>
    <dbReference type="NCBI Taxonomy" id="215243"/>
    <lineage>
        <taxon>Eukaryota</taxon>
        <taxon>Fungi</taxon>
        <taxon>Dikarya</taxon>
        <taxon>Ascomycota</taxon>
        <taxon>Pezizomycotina</taxon>
        <taxon>Eurotiomycetes</taxon>
        <taxon>Chaetothyriomycetidae</taxon>
        <taxon>Chaetothyriales</taxon>
        <taxon>Herpotrichiellaceae</taxon>
        <taxon>Exophiala</taxon>
    </lineage>
</organism>
<dbReference type="RefSeq" id="XP_016267756.1">
    <property type="nucleotide sequence ID" value="XM_016400703.1"/>
</dbReference>
<evidence type="ECO:0000313" key="2">
    <source>
        <dbReference type="EMBL" id="KIW47540.1"/>
    </source>
</evidence>
<sequence length="199" mass="21532">MAQISKDNPHGPSIDAMLRGLTERPNVQSTLILSRKDGSIIRATGLDRLGKPATSSTDASYRWTSPQQDPRPEADTDGTNKRGDVNDTGSKPQPAEVLAASVFQFVNSASSLGQTLGSTSRNIFGGDAPLTTAGYNAISNGSKKEVVDEEIDFRDSEDEVQLLRLRIKHQEIIIFPDANYICCVVQRAGKASNAVESRR</sequence>
<dbReference type="GeneID" id="27352306"/>
<dbReference type="Gene3D" id="3.30.450.30">
    <property type="entry name" value="Dynein light chain 2a, cytoplasmic"/>
    <property type="match status" value="1"/>
</dbReference>
<protein>
    <recommendedName>
        <fullName evidence="4">Roadblock/LAMTOR2 domain-containing protein</fullName>
    </recommendedName>
</protein>
<dbReference type="STRING" id="215243.A0A0D2DY65"/>
<feature type="region of interest" description="Disordered" evidence="1">
    <location>
        <begin position="44"/>
        <end position="92"/>
    </location>
</feature>
<dbReference type="VEuPathDB" id="FungiDB:PV06_00232"/>